<evidence type="ECO:0000313" key="1">
    <source>
        <dbReference type="EMBL" id="ETO80060.1"/>
    </source>
</evidence>
<accession>A0A081AME9</accession>
<comment type="caution">
    <text evidence="1">The sequence shown here is derived from an EMBL/GenBank/DDBJ whole genome shotgun (WGS) entry which is preliminary data.</text>
</comment>
<name>A0A081AME9_PHYNI</name>
<sequence>MHVELPSIKRPTRRGNSISNLEAPTSVLVLDNGDQTPLVIATSAGVHQRWHHGASELSTPVLSSRLLRVVQQSPGSARCECFISRRFRRNVVGDEAKTRCHLDASSSWTSSPMEQSVKVSDVQIGISKCAHVLSRTRHKDSVQRA</sequence>
<organism evidence="1 2">
    <name type="scientific">Phytophthora nicotianae P1976</name>
    <dbReference type="NCBI Taxonomy" id="1317066"/>
    <lineage>
        <taxon>Eukaryota</taxon>
        <taxon>Sar</taxon>
        <taxon>Stramenopiles</taxon>
        <taxon>Oomycota</taxon>
        <taxon>Peronosporomycetes</taxon>
        <taxon>Peronosporales</taxon>
        <taxon>Peronosporaceae</taxon>
        <taxon>Phytophthora</taxon>
    </lineage>
</organism>
<dbReference type="EMBL" id="ANJA01001039">
    <property type="protein sequence ID" value="ETO80060.1"/>
    <property type="molecule type" value="Genomic_DNA"/>
</dbReference>
<reference evidence="1 2" key="1">
    <citation type="submission" date="2013-11" db="EMBL/GenBank/DDBJ databases">
        <title>The Genome Sequence of Phytophthora parasitica P1976.</title>
        <authorList>
            <consortium name="The Broad Institute Genomics Platform"/>
            <person name="Russ C."/>
            <person name="Tyler B."/>
            <person name="Panabieres F."/>
            <person name="Shan W."/>
            <person name="Tripathy S."/>
            <person name="Grunwald N."/>
            <person name="Machado M."/>
            <person name="Johnson C.S."/>
            <person name="Walker B."/>
            <person name="Young S."/>
            <person name="Zeng Q."/>
            <person name="Gargeya S."/>
            <person name="Fitzgerald M."/>
            <person name="Haas B."/>
            <person name="Abouelleil A."/>
            <person name="Allen A.W."/>
            <person name="Alvarado L."/>
            <person name="Arachchi H.M."/>
            <person name="Berlin A.M."/>
            <person name="Chapman S.B."/>
            <person name="Gainer-Dewar J."/>
            <person name="Goldberg J."/>
            <person name="Griggs A."/>
            <person name="Gujja S."/>
            <person name="Hansen M."/>
            <person name="Howarth C."/>
            <person name="Imamovic A."/>
            <person name="Ireland A."/>
            <person name="Larimer J."/>
            <person name="McCowan C."/>
            <person name="Murphy C."/>
            <person name="Pearson M."/>
            <person name="Poon T.W."/>
            <person name="Priest M."/>
            <person name="Roberts A."/>
            <person name="Saif S."/>
            <person name="Shea T."/>
            <person name="Sisk P."/>
            <person name="Sykes S."/>
            <person name="Wortman J."/>
            <person name="Nusbaum C."/>
            <person name="Birren B."/>
        </authorList>
    </citation>
    <scope>NUCLEOTIDE SEQUENCE [LARGE SCALE GENOMIC DNA]</scope>
    <source>
        <strain evidence="1 2">P1976</strain>
    </source>
</reference>
<proteinExistence type="predicted"/>
<dbReference type="AlphaFoldDB" id="A0A081AME9"/>
<protein>
    <submittedName>
        <fullName evidence="1">Uncharacterized protein</fullName>
    </submittedName>
</protein>
<evidence type="ECO:0000313" key="2">
    <source>
        <dbReference type="Proteomes" id="UP000028582"/>
    </source>
</evidence>
<gene>
    <name evidence="1" type="ORF">F444_05338</name>
</gene>
<dbReference type="Proteomes" id="UP000028582">
    <property type="component" value="Unassembled WGS sequence"/>
</dbReference>